<comment type="caution">
    <text evidence="1">The sequence shown here is derived from an EMBL/GenBank/DDBJ whole genome shotgun (WGS) entry which is preliminary data.</text>
</comment>
<keyword evidence="2" id="KW-1185">Reference proteome</keyword>
<dbReference type="Proteomes" id="UP000499080">
    <property type="component" value="Unassembled WGS sequence"/>
</dbReference>
<accession>A0A4Y2RT91</accession>
<sequence>MVVKMLKVMDSKALAKTFKVRLKIIESLFVSYRRSSELINSVQSILADDLGMRCVFAKFVLKIFSADRKKETDFQQSPMILNVQQMRETRKIICNRVLNLLAKEHDGIVSTG</sequence>
<name>A0A4Y2RT91_ARAVE</name>
<dbReference type="EMBL" id="BGPR01018350">
    <property type="protein sequence ID" value="GBN78923.1"/>
    <property type="molecule type" value="Genomic_DNA"/>
</dbReference>
<evidence type="ECO:0000313" key="1">
    <source>
        <dbReference type="EMBL" id="GBN78923.1"/>
    </source>
</evidence>
<evidence type="ECO:0000313" key="2">
    <source>
        <dbReference type="Proteomes" id="UP000499080"/>
    </source>
</evidence>
<organism evidence="1 2">
    <name type="scientific">Araneus ventricosus</name>
    <name type="common">Orbweaver spider</name>
    <name type="synonym">Epeira ventricosa</name>
    <dbReference type="NCBI Taxonomy" id="182803"/>
    <lineage>
        <taxon>Eukaryota</taxon>
        <taxon>Metazoa</taxon>
        <taxon>Ecdysozoa</taxon>
        <taxon>Arthropoda</taxon>
        <taxon>Chelicerata</taxon>
        <taxon>Arachnida</taxon>
        <taxon>Araneae</taxon>
        <taxon>Araneomorphae</taxon>
        <taxon>Entelegynae</taxon>
        <taxon>Araneoidea</taxon>
        <taxon>Araneidae</taxon>
        <taxon>Araneus</taxon>
    </lineage>
</organism>
<reference evidence="1 2" key="1">
    <citation type="journal article" date="2019" name="Sci. Rep.">
        <title>Orb-weaving spider Araneus ventricosus genome elucidates the spidroin gene catalogue.</title>
        <authorList>
            <person name="Kono N."/>
            <person name="Nakamura H."/>
            <person name="Ohtoshi R."/>
            <person name="Moran D.A.P."/>
            <person name="Shinohara A."/>
            <person name="Yoshida Y."/>
            <person name="Fujiwara M."/>
            <person name="Mori M."/>
            <person name="Tomita M."/>
            <person name="Arakawa K."/>
        </authorList>
    </citation>
    <scope>NUCLEOTIDE SEQUENCE [LARGE SCALE GENOMIC DNA]</scope>
</reference>
<dbReference type="AlphaFoldDB" id="A0A4Y2RT91"/>
<proteinExistence type="predicted"/>
<gene>
    <name evidence="1" type="ORF">AVEN_176330_1</name>
</gene>
<protein>
    <submittedName>
        <fullName evidence="1">Uncharacterized protein</fullName>
    </submittedName>
</protein>